<feature type="compositionally biased region" description="Basic and acidic residues" evidence="1">
    <location>
        <begin position="23"/>
        <end position="40"/>
    </location>
</feature>
<evidence type="ECO:0000313" key="2">
    <source>
        <dbReference type="EMBL" id="PAV62980.1"/>
    </source>
</evidence>
<proteinExistence type="predicted"/>
<reference evidence="2 3" key="1">
    <citation type="journal article" date="2017" name="Curr. Biol.">
        <title>Genome architecture and evolution of a unichromosomal asexual nematode.</title>
        <authorList>
            <person name="Fradin H."/>
            <person name="Zegar C."/>
            <person name="Gutwein M."/>
            <person name="Lucas J."/>
            <person name="Kovtun M."/>
            <person name="Corcoran D."/>
            <person name="Baugh L.R."/>
            <person name="Kiontke K."/>
            <person name="Gunsalus K."/>
            <person name="Fitch D.H."/>
            <person name="Piano F."/>
        </authorList>
    </citation>
    <scope>NUCLEOTIDE SEQUENCE [LARGE SCALE GENOMIC DNA]</scope>
    <source>
        <strain evidence="2">PF1309</strain>
    </source>
</reference>
<gene>
    <name evidence="2" type="ORF">WR25_03872</name>
</gene>
<protein>
    <submittedName>
        <fullName evidence="2">Uncharacterized protein</fullName>
    </submittedName>
</protein>
<accession>A0A2A2JMR3</accession>
<dbReference type="AlphaFoldDB" id="A0A2A2JMR3"/>
<evidence type="ECO:0000256" key="1">
    <source>
        <dbReference type="SAM" id="MobiDB-lite"/>
    </source>
</evidence>
<evidence type="ECO:0000313" key="3">
    <source>
        <dbReference type="Proteomes" id="UP000218231"/>
    </source>
</evidence>
<feature type="region of interest" description="Disordered" evidence="1">
    <location>
        <begin position="23"/>
        <end position="54"/>
    </location>
</feature>
<dbReference type="Proteomes" id="UP000218231">
    <property type="component" value="Unassembled WGS sequence"/>
</dbReference>
<organism evidence="2 3">
    <name type="scientific">Diploscapter pachys</name>
    <dbReference type="NCBI Taxonomy" id="2018661"/>
    <lineage>
        <taxon>Eukaryota</taxon>
        <taxon>Metazoa</taxon>
        <taxon>Ecdysozoa</taxon>
        <taxon>Nematoda</taxon>
        <taxon>Chromadorea</taxon>
        <taxon>Rhabditida</taxon>
        <taxon>Rhabditina</taxon>
        <taxon>Rhabditomorpha</taxon>
        <taxon>Rhabditoidea</taxon>
        <taxon>Rhabditidae</taxon>
        <taxon>Diploscapter</taxon>
    </lineage>
</organism>
<keyword evidence="3" id="KW-1185">Reference proteome</keyword>
<comment type="caution">
    <text evidence="2">The sequence shown here is derived from an EMBL/GenBank/DDBJ whole genome shotgun (WGS) entry which is preliminary data.</text>
</comment>
<name>A0A2A2JMR3_9BILA</name>
<dbReference type="EMBL" id="LIAE01010337">
    <property type="protein sequence ID" value="PAV62980.1"/>
    <property type="molecule type" value="Genomic_DNA"/>
</dbReference>
<sequence length="73" mass="8419">MTHDINVDEKKERWLDCKTVSHLNEKEETNRRTGSDEQNRGRTLPQKQKQSHIPLLTPLTALNIDIDRGANAL</sequence>